<accession>A0AAF0J7Z5</accession>
<gene>
    <name evidence="2" type="ORF">MCUN1_003635</name>
</gene>
<dbReference type="AlphaFoldDB" id="A0AAF0J7Z5"/>
<dbReference type="InterPro" id="IPR013097">
    <property type="entry name" value="Dabb"/>
</dbReference>
<dbReference type="SUPFAM" id="SSF54909">
    <property type="entry name" value="Dimeric alpha+beta barrel"/>
    <property type="match status" value="1"/>
</dbReference>
<protein>
    <recommendedName>
        <fullName evidence="1">Stress-response A/B barrel domain-containing protein</fullName>
    </recommendedName>
</protein>
<name>A0AAF0J7Z5_9BASI</name>
<dbReference type="InterPro" id="IPR011008">
    <property type="entry name" value="Dimeric_a/b-barrel"/>
</dbReference>
<organism evidence="2 3">
    <name type="scientific">Malassezia cuniculi</name>
    <dbReference type="NCBI Taxonomy" id="948313"/>
    <lineage>
        <taxon>Eukaryota</taxon>
        <taxon>Fungi</taxon>
        <taxon>Dikarya</taxon>
        <taxon>Basidiomycota</taxon>
        <taxon>Ustilaginomycotina</taxon>
        <taxon>Malasseziomycetes</taxon>
        <taxon>Malasseziales</taxon>
        <taxon>Malasseziaceae</taxon>
        <taxon>Malassezia</taxon>
    </lineage>
</organism>
<feature type="domain" description="Stress-response A/B barrel" evidence="1">
    <location>
        <begin position="1"/>
        <end position="95"/>
    </location>
</feature>
<dbReference type="Pfam" id="PF07876">
    <property type="entry name" value="Dabb"/>
    <property type="match status" value="1"/>
</dbReference>
<dbReference type="EMBL" id="CP119881">
    <property type="protein sequence ID" value="WFD36748.1"/>
    <property type="molecule type" value="Genomic_DNA"/>
</dbReference>
<reference evidence="2" key="1">
    <citation type="submission" date="2023-03" db="EMBL/GenBank/DDBJ databases">
        <title>Mating type loci evolution in Malassezia.</title>
        <authorList>
            <person name="Coelho M.A."/>
        </authorList>
    </citation>
    <scope>NUCLEOTIDE SEQUENCE</scope>
    <source>
        <strain evidence="2">CBS 11721</strain>
    </source>
</reference>
<evidence type="ECO:0000313" key="2">
    <source>
        <dbReference type="EMBL" id="WFD36748.1"/>
    </source>
</evidence>
<proteinExistence type="predicted"/>
<evidence type="ECO:0000313" key="3">
    <source>
        <dbReference type="Proteomes" id="UP001219933"/>
    </source>
</evidence>
<dbReference type="Gene3D" id="3.30.70.100">
    <property type="match status" value="1"/>
</dbReference>
<evidence type="ECO:0000259" key="1">
    <source>
        <dbReference type="PROSITE" id="PS51502"/>
    </source>
</evidence>
<keyword evidence="3" id="KW-1185">Reference proteome</keyword>
<dbReference type="Proteomes" id="UP001219933">
    <property type="component" value="Chromosome 5"/>
</dbReference>
<dbReference type="PROSITE" id="PS51502">
    <property type="entry name" value="S_R_A_B_BARREL"/>
    <property type="match status" value="1"/>
</dbReference>
<sequence length="110" mass="12930">MPYVKQQVVENGFEEFKARCETLRDVQAAKDEATEIKWGPPVWDARAHGFNYGLYTVFKTLEGLEKYKVDEEHVEYVSIANQIRPLSYRAQHRWYAETDQTSLPMTLRSK</sequence>